<dbReference type="EMBL" id="VCYH01000004">
    <property type="protein sequence ID" value="MDN7024631.1"/>
    <property type="molecule type" value="Genomic_DNA"/>
</dbReference>
<proteinExistence type="predicted"/>
<name>A0ABT8M9Q8_9EURY</name>
<gene>
    <name evidence="1" type="ORF">FGU65_06970</name>
</gene>
<organism evidence="1 2">
    <name type="scientific">Methanoculleus frigidifontis</name>
    <dbReference type="NCBI Taxonomy" id="2584085"/>
    <lineage>
        <taxon>Archaea</taxon>
        <taxon>Methanobacteriati</taxon>
        <taxon>Methanobacteriota</taxon>
        <taxon>Stenosarchaea group</taxon>
        <taxon>Methanomicrobia</taxon>
        <taxon>Methanomicrobiales</taxon>
        <taxon>Methanomicrobiaceae</taxon>
        <taxon>Methanoculleus</taxon>
    </lineage>
</organism>
<protein>
    <submittedName>
        <fullName evidence="1">Uncharacterized protein</fullName>
    </submittedName>
</protein>
<keyword evidence="2" id="KW-1185">Reference proteome</keyword>
<comment type="caution">
    <text evidence="1">The sequence shown here is derived from an EMBL/GenBank/DDBJ whole genome shotgun (WGS) entry which is preliminary data.</text>
</comment>
<evidence type="ECO:0000313" key="2">
    <source>
        <dbReference type="Proteomes" id="UP001168338"/>
    </source>
</evidence>
<accession>A0ABT8M9Q8</accession>
<evidence type="ECO:0000313" key="1">
    <source>
        <dbReference type="EMBL" id="MDN7024631.1"/>
    </source>
</evidence>
<reference evidence="1" key="1">
    <citation type="submission" date="2019-05" db="EMBL/GenBank/DDBJ databases">
        <title>Methanoculleus sp. FWC-SCC1, a methanogenic archaeon isolated from deep marine cold seep.</title>
        <authorList>
            <person name="Chen Y.-W."/>
            <person name="Chen S.-C."/>
            <person name="Teng N.-H."/>
            <person name="Lai M.-C."/>
        </authorList>
    </citation>
    <scope>NUCLEOTIDE SEQUENCE</scope>
    <source>
        <strain evidence="1">FWC-SCC1</strain>
    </source>
</reference>
<sequence>MGALRSLSCFACILVMLTAGWAPASALDPAAPPAENVTGTADILLDAFADLLPAFTDDLPDFIDRTAAIAENPGDMDAAMEEYREMGGSIRSIYQIFDAVHDTVVRFSPGVLPPDIIEQFARSEERFGDLDLQLDGILDG</sequence>
<dbReference type="Proteomes" id="UP001168338">
    <property type="component" value="Unassembled WGS sequence"/>
</dbReference>
<dbReference type="RefSeq" id="WP_301663750.1">
    <property type="nucleotide sequence ID" value="NZ_VCYH01000004.1"/>
</dbReference>